<name>A0A4Y1ZMC3_ARAVE</name>
<evidence type="ECO:0000313" key="2">
    <source>
        <dbReference type="EMBL" id="GBL57442.1"/>
    </source>
</evidence>
<protein>
    <submittedName>
        <fullName evidence="3">Uncharacterized protein</fullName>
    </submittedName>
</protein>
<accession>A0A4Y1ZMC3</accession>
<dbReference type="EMBL" id="BGPR01226478">
    <property type="protein sequence ID" value="GBL57615.1"/>
    <property type="molecule type" value="Genomic_DNA"/>
</dbReference>
<keyword evidence="4" id="KW-1185">Reference proteome</keyword>
<gene>
    <name evidence="3" type="ORF">AVEN_222967_1</name>
    <name evidence="1" type="ORF">AVEN_75825_1</name>
    <name evidence="2" type="ORF">AVEN_79624_1</name>
</gene>
<proteinExistence type="predicted"/>
<dbReference type="AlphaFoldDB" id="A0A4Y1ZMC3"/>
<evidence type="ECO:0000313" key="4">
    <source>
        <dbReference type="Proteomes" id="UP000499080"/>
    </source>
</evidence>
<dbReference type="Proteomes" id="UP000499080">
    <property type="component" value="Unassembled WGS sequence"/>
</dbReference>
<reference evidence="3 4" key="1">
    <citation type="journal article" date="2019" name="Sci. Rep.">
        <title>Orb-weaving spider Araneus ventricosus genome elucidates the spidroin gene catalogue.</title>
        <authorList>
            <person name="Kono N."/>
            <person name="Nakamura H."/>
            <person name="Ohtoshi R."/>
            <person name="Moran D.A.P."/>
            <person name="Shinohara A."/>
            <person name="Yoshida Y."/>
            <person name="Fujiwara M."/>
            <person name="Mori M."/>
            <person name="Tomita M."/>
            <person name="Arakawa K."/>
        </authorList>
    </citation>
    <scope>NUCLEOTIDE SEQUENCE [LARGE SCALE GENOMIC DNA]</scope>
</reference>
<sequence>MDSDLALISERFLSVLKSFLRFGRTCDEVSKKFLLALDAILCICKQELGTLQSLRQSHCTEADKNSIIFSPYLPSDSKENLKKSTHTSVAIIAQKY</sequence>
<dbReference type="EMBL" id="BGPR01226442">
    <property type="protein sequence ID" value="GBL57434.1"/>
    <property type="molecule type" value="Genomic_DNA"/>
</dbReference>
<comment type="caution">
    <text evidence="3">The sequence shown here is derived from an EMBL/GenBank/DDBJ whole genome shotgun (WGS) entry which is preliminary data.</text>
</comment>
<organism evidence="3 4">
    <name type="scientific">Araneus ventricosus</name>
    <name type="common">Orbweaver spider</name>
    <name type="synonym">Epeira ventricosa</name>
    <dbReference type="NCBI Taxonomy" id="182803"/>
    <lineage>
        <taxon>Eukaryota</taxon>
        <taxon>Metazoa</taxon>
        <taxon>Ecdysozoa</taxon>
        <taxon>Arthropoda</taxon>
        <taxon>Chelicerata</taxon>
        <taxon>Arachnida</taxon>
        <taxon>Araneae</taxon>
        <taxon>Araneomorphae</taxon>
        <taxon>Entelegynae</taxon>
        <taxon>Araneoidea</taxon>
        <taxon>Araneidae</taxon>
        <taxon>Araneus</taxon>
    </lineage>
</organism>
<evidence type="ECO:0000313" key="1">
    <source>
        <dbReference type="EMBL" id="GBL57434.1"/>
    </source>
</evidence>
<dbReference type="EMBL" id="BGPR01226443">
    <property type="protein sequence ID" value="GBL57442.1"/>
    <property type="molecule type" value="Genomic_DNA"/>
</dbReference>
<evidence type="ECO:0000313" key="3">
    <source>
        <dbReference type="EMBL" id="GBL57615.1"/>
    </source>
</evidence>